<feature type="signal peptide" evidence="1">
    <location>
        <begin position="1"/>
        <end position="33"/>
    </location>
</feature>
<evidence type="ECO:0000313" key="3">
    <source>
        <dbReference type="Proteomes" id="UP000622245"/>
    </source>
</evidence>
<keyword evidence="3" id="KW-1185">Reference proteome</keyword>
<accession>A0ABS1YJR2</accession>
<proteinExistence type="predicted"/>
<feature type="chain" id="PRO_5047093190" description="DUF4878 domain-containing protein" evidence="1">
    <location>
        <begin position="34"/>
        <end position="177"/>
    </location>
</feature>
<evidence type="ECO:0008006" key="4">
    <source>
        <dbReference type="Google" id="ProtNLM"/>
    </source>
</evidence>
<gene>
    <name evidence="2" type="ORF">JM949_20710</name>
</gene>
<dbReference type="PROSITE" id="PS51257">
    <property type="entry name" value="PROKAR_LIPOPROTEIN"/>
    <property type="match status" value="1"/>
</dbReference>
<sequence>MIQLVARRALTAWLTGALLIACVAACGNPTGTAAEPKSSNQVDSGPGPVALEYMRAVARGDFKAAIPLVAPSQRAVLEAIALGQGPKTLPEVTGDVSVGEVVEEGDRATVSIVGKMCRARAAAGSSTSTPASDCVENDDPRTKSPVFLLHLAREDATGWKVIFNFAATSGPGDSGEH</sequence>
<keyword evidence="1" id="KW-0732">Signal</keyword>
<evidence type="ECO:0000256" key="1">
    <source>
        <dbReference type="SAM" id="SignalP"/>
    </source>
</evidence>
<dbReference type="Proteomes" id="UP000622245">
    <property type="component" value="Unassembled WGS sequence"/>
</dbReference>
<name>A0ABS1YJR2_9ACTN</name>
<dbReference type="RefSeq" id="WP_203150045.1">
    <property type="nucleotide sequence ID" value="NZ_JAEVHL010000113.1"/>
</dbReference>
<evidence type="ECO:0000313" key="2">
    <source>
        <dbReference type="EMBL" id="MBM0277626.1"/>
    </source>
</evidence>
<comment type="caution">
    <text evidence="2">The sequence shown here is derived from an EMBL/GenBank/DDBJ whole genome shotgun (WGS) entry which is preliminary data.</text>
</comment>
<organism evidence="2 3">
    <name type="scientific">Micromonospora tarensis</name>
    <dbReference type="NCBI Taxonomy" id="2806100"/>
    <lineage>
        <taxon>Bacteria</taxon>
        <taxon>Bacillati</taxon>
        <taxon>Actinomycetota</taxon>
        <taxon>Actinomycetes</taxon>
        <taxon>Micromonosporales</taxon>
        <taxon>Micromonosporaceae</taxon>
        <taxon>Micromonospora</taxon>
    </lineage>
</organism>
<dbReference type="EMBL" id="JAEVHL010000113">
    <property type="protein sequence ID" value="MBM0277626.1"/>
    <property type="molecule type" value="Genomic_DNA"/>
</dbReference>
<reference evidence="2 3" key="1">
    <citation type="submission" date="2021-01" db="EMBL/GenBank/DDBJ databases">
        <title>Draft genome sequence of Micromonospora sp. strain STR1s_6.</title>
        <authorList>
            <person name="Karlyshev A."/>
            <person name="Jawad R."/>
        </authorList>
    </citation>
    <scope>NUCLEOTIDE SEQUENCE [LARGE SCALE GENOMIC DNA]</scope>
    <source>
        <strain evidence="2 3">STR1S-6</strain>
    </source>
</reference>
<protein>
    <recommendedName>
        <fullName evidence="4">DUF4878 domain-containing protein</fullName>
    </recommendedName>
</protein>